<dbReference type="EMBL" id="VYZN01000040">
    <property type="protein sequence ID" value="KAE9531884.1"/>
    <property type="molecule type" value="Genomic_DNA"/>
</dbReference>
<evidence type="ECO:0000313" key="2">
    <source>
        <dbReference type="EMBL" id="KAE9531884.1"/>
    </source>
</evidence>
<proteinExistence type="predicted"/>
<dbReference type="AlphaFoldDB" id="A0A6G0TH75"/>
<organism evidence="2 3">
    <name type="scientific">Aphis glycines</name>
    <name type="common">Soybean aphid</name>
    <dbReference type="NCBI Taxonomy" id="307491"/>
    <lineage>
        <taxon>Eukaryota</taxon>
        <taxon>Metazoa</taxon>
        <taxon>Ecdysozoa</taxon>
        <taxon>Arthropoda</taxon>
        <taxon>Hexapoda</taxon>
        <taxon>Insecta</taxon>
        <taxon>Pterygota</taxon>
        <taxon>Neoptera</taxon>
        <taxon>Paraneoptera</taxon>
        <taxon>Hemiptera</taxon>
        <taxon>Sternorrhyncha</taxon>
        <taxon>Aphidomorpha</taxon>
        <taxon>Aphidoidea</taxon>
        <taxon>Aphididae</taxon>
        <taxon>Aphidini</taxon>
        <taxon>Aphis</taxon>
        <taxon>Aphis</taxon>
    </lineage>
</organism>
<dbReference type="Proteomes" id="UP000475862">
    <property type="component" value="Unassembled WGS sequence"/>
</dbReference>
<accession>A0A6G0TH75</accession>
<feature type="transmembrane region" description="Helical" evidence="1">
    <location>
        <begin position="16"/>
        <end position="40"/>
    </location>
</feature>
<comment type="caution">
    <text evidence="2">The sequence shown here is derived from an EMBL/GenBank/DDBJ whole genome shotgun (WGS) entry which is preliminary data.</text>
</comment>
<dbReference type="OrthoDB" id="6599332at2759"/>
<reference evidence="2 3" key="1">
    <citation type="submission" date="2019-08" db="EMBL/GenBank/DDBJ databases">
        <title>The genome of the soybean aphid Biotype 1, its phylome, world population structure and adaptation to the North American continent.</title>
        <authorList>
            <person name="Giordano R."/>
            <person name="Donthu R.K."/>
            <person name="Hernandez A.G."/>
            <person name="Wright C.L."/>
            <person name="Zimin A.V."/>
        </authorList>
    </citation>
    <scope>NUCLEOTIDE SEQUENCE [LARGE SCALE GENOMIC DNA]</scope>
    <source>
        <tissue evidence="2">Whole aphids</tissue>
    </source>
</reference>
<keyword evidence="1" id="KW-1133">Transmembrane helix</keyword>
<keyword evidence="1" id="KW-0472">Membrane</keyword>
<keyword evidence="3" id="KW-1185">Reference proteome</keyword>
<evidence type="ECO:0000256" key="1">
    <source>
        <dbReference type="SAM" id="Phobius"/>
    </source>
</evidence>
<name>A0A6G0TH75_APHGL</name>
<feature type="transmembrane region" description="Helical" evidence="1">
    <location>
        <begin position="107"/>
        <end position="127"/>
    </location>
</feature>
<sequence length="284" mass="32427">MHIFYVPKPVIVRTNMSIFFVLLILVWSHMSGTYVVTLLVDGKNENKSTTNNESCITCFCELKTSNCKEEMCTDTKSIDYCKNKTHQASIAEHQIPKSIFSLHNIGLMFKMFICMCVIYMFIIHASGDCFESISTRRLRHPSLNRILSDDGRPSTNIYSDDQNCVIPLNVFDHNNYINDPPPSYHDVQNTRTNVSSLRYTTQLPVQSFDLNHVDSLNNYSARSSLTSLVDEPPPSYDDFMAIHRSKVPRVHNNLLTNRSNDHLYTAMPADVTEIVRDSQTTLVS</sequence>
<keyword evidence="1" id="KW-0812">Transmembrane</keyword>
<gene>
    <name evidence="2" type="ORF">AGLY_010086</name>
</gene>
<evidence type="ECO:0000313" key="3">
    <source>
        <dbReference type="Proteomes" id="UP000475862"/>
    </source>
</evidence>
<protein>
    <submittedName>
        <fullName evidence="2">Uncharacterized protein</fullName>
    </submittedName>
</protein>